<accession>A0A914E0P8</accession>
<dbReference type="PANTHER" id="PTHR36516:SF6">
    <property type="entry name" value="DOMON DOMAIN-CONTAINING PROTEIN"/>
    <property type="match status" value="1"/>
</dbReference>
<dbReference type="WBParaSite" id="ACRNAN_scaffold4828.g26837.t1">
    <property type="protein sequence ID" value="ACRNAN_scaffold4828.g26837.t1"/>
    <property type="gene ID" value="ACRNAN_scaffold4828.g26837"/>
</dbReference>
<dbReference type="InterPro" id="IPR045266">
    <property type="entry name" value="DOH_DOMON"/>
</dbReference>
<keyword evidence="2" id="KW-1185">Reference proteome</keyword>
<dbReference type="PANTHER" id="PTHR36516">
    <property type="entry name" value="PROTEIN CBG04168-RELATED"/>
    <property type="match status" value="1"/>
</dbReference>
<reference evidence="3" key="1">
    <citation type="submission" date="2022-11" db="UniProtKB">
        <authorList>
            <consortium name="WormBaseParasite"/>
        </authorList>
    </citation>
    <scope>IDENTIFICATION</scope>
</reference>
<name>A0A914E0P8_9BILA</name>
<evidence type="ECO:0000313" key="3">
    <source>
        <dbReference type="WBParaSite" id="ACRNAN_scaffold4828.g26837.t1"/>
    </source>
</evidence>
<dbReference type="Pfam" id="PF03351">
    <property type="entry name" value="DOMON"/>
    <property type="match status" value="1"/>
</dbReference>
<sequence length="123" mass="13852">MSDNTWVAIAFGYSMNSGLDIAMIKVINGRVFVTDESVHHYGPSMPDYSQNVQAQRASYANGVLRVTFLRPVFASEYFADHSLAGCTPWQFVTVGGMVHGYRRIGKHFQFPIIRNVCTQQCRI</sequence>
<dbReference type="CDD" id="cd09631">
    <property type="entry name" value="DOMON_DOH"/>
    <property type="match status" value="1"/>
</dbReference>
<feature type="domain" description="DOMON" evidence="1">
    <location>
        <begin position="1"/>
        <end position="95"/>
    </location>
</feature>
<evidence type="ECO:0000259" key="1">
    <source>
        <dbReference type="PROSITE" id="PS50836"/>
    </source>
</evidence>
<dbReference type="PROSITE" id="PS50836">
    <property type="entry name" value="DOMON"/>
    <property type="match status" value="1"/>
</dbReference>
<organism evidence="2 3">
    <name type="scientific">Acrobeloides nanus</name>
    <dbReference type="NCBI Taxonomy" id="290746"/>
    <lineage>
        <taxon>Eukaryota</taxon>
        <taxon>Metazoa</taxon>
        <taxon>Ecdysozoa</taxon>
        <taxon>Nematoda</taxon>
        <taxon>Chromadorea</taxon>
        <taxon>Rhabditida</taxon>
        <taxon>Tylenchina</taxon>
        <taxon>Cephalobomorpha</taxon>
        <taxon>Cephaloboidea</taxon>
        <taxon>Cephalobidae</taxon>
        <taxon>Acrobeloides</taxon>
    </lineage>
</organism>
<evidence type="ECO:0000313" key="2">
    <source>
        <dbReference type="Proteomes" id="UP000887540"/>
    </source>
</evidence>
<dbReference type="AlphaFoldDB" id="A0A914E0P8"/>
<proteinExistence type="predicted"/>
<dbReference type="Proteomes" id="UP000887540">
    <property type="component" value="Unplaced"/>
</dbReference>
<protein>
    <submittedName>
        <fullName evidence="3">DOMON domain-containing protein</fullName>
    </submittedName>
</protein>
<dbReference type="InterPro" id="IPR005018">
    <property type="entry name" value="DOMON_domain"/>
</dbReference>